<reference evidence="3 4" key="1">
    <citation type="submission" date="2020-07" db="EMBL/GenBank/DDBJ databases">
        <title>Sequencing the genomes of 1000 actinobacteria strains.</title>
        <authorList>
            <person name="Klenk H.-P."/>
        </authorList>
    </citation>
    <scope>NUCLEOTIDE SEQUENCE [LARGE SCALE GENOMIC DNA]</scope>
    <source>
        <strain evidence="3 4">DSM 22083</strain>
    </source>
</reference>
<gene>
    <name evidence="3" type="ORF">BKA15_003206</name>
</gene>
<accession>A0A7Y9I811</accession>
<dbReference type="Gene3D" id="3.20.20.100">
    <property type="entry name" value="NADP-dependent oxidoreductase domain"/>
    <property type="match status" value="1"/>
</dbReference>
<evidence type="ECO:0000259" key="2">
    <source>
        <dbReference type="Pfam" id="PF00248"/>
    </source>
</evidence>
<protein>
    <submittedName>
        <fullName evidence="3">Aryl-alcohol dehydrogenase-like predicted oxidoreductase</fullName>
    </submittedName>
</protein>
<dbReference type="FunFam" id="3.20.20.100:FF:000004">
    <property type="entry name" value="Oxidoreductase, aldo/keto reductase"/>
    <property type="match status" value="1"/>
</dbReference>
<dbReference type="RefSeq" id="WP_312879055.1">
    <property type="nucleotide sequence ID" value="NZ_JACCBU010000001.1"/>
</dbReference>
<dbReference type="AlphaFoldDB" id="A0A7Y9I811"/>
<dbReference type="PANTHER" id="PTHR43364">
    <property type="entry name" value="NADH-SPECIFIC METHYLGLYOXAL REDUCTASE-RELATED"/>
    <property type="match status" value="1"/>
</dbReference>
<evidence type="ECO:0000313" key="4">
    <source>
        <dbReference type="Proteomes" id="UP000569914"/>
    </source>
</evidence>
<evidence type="ECO:0000256" key="1">
    <source>
        <dbReference type="ARBA" id="ARBA00023002"/>
    </source>
</evidence>
<dbReference type="InterPro" id="IPR036812">
    <property type="entry name" value="NAD(P)_OxRdtase_dom_sf"/>
</dbReference>
<dbReference type="CDD" id="cd19079">
    <property type="entry name" value="AKR_EcYajO-like"/>
    <property type="match status" value="1"/>
</dbReference>
<dbReference type="Proteomes" id="UP000569914">
    <property type="component" value="Unassembled WGS sequence"/>
</dbReference>
<dbReference type="EMBL" id="JACCBU010000001">
    <property type="protein sequence ID" value="NYE71877.1"/>
    <property type="molecule type" value="Genomic_DNA"/>
</dbReference>
<evidence type="ECO:0000313" key="3">
    <source>
        <dbReference type="EMBL" id="NYE71877.1"/>
    </source>
</evidence>
<feature type="domain" description="NADP-dependent oxidoreductase" evidence="2">
    <location>
        <begin position="65"/>
        <end position="367"/>
    </location>
</feature>
<comment type="caution">
    <text evidence="3">The sequence shown here is derived from an EMBL/GenBank/DDBJ whole genome shotgun (WGS) entry which is preliminary data.</text>
</comment>
<dbReference type="SUPFAM" id="SSF51430">
    <property type="entry name" value="NAD(P)-linked oxidoreductase"/>
    <property type="match status" value="1"/>
</dbReference>
<dbReference type="Pfam" id="PF00248">
    <property type="entry name" value="Aldo_ket_red"/>
    <property type="match status" value="1"/>
</dbReference>
<keyword evidence="4" id="KW-1185">Reference proteome</keyword>
<sequence>MSLRRSTIPTVRALAGAAPGTGNTWHGSHWFGRWPTRLMETHRTEGQNVTMEQVRLGSSGLKVSRLALGCMSFGDGSRMPWALGDEAGEPIFRQSIELGITFWDTANIYGYGSSEEIVGRALRKYTSRDDIVLATKLFQPMHDGPGGGGLSRRAVMEQVDASLRRLQTDYIDLYQIHRFDSATPIEETMEALHDVVKAGKVRYLGASSMWAWQFASMQHAADLGGWTRFVTMQDQYSLLHREEEREMFGLLAHQGVGSLPWSPLAAGRLARPWGQAGTERSAKNPDVDMYGTPLFLDSDAAIVDAVQQIAEARGVSMAQVALAWVLHNPIVTAPIIGSTKPHHLTDAVAALDIVLTEDELTALEQHYVPRQPTYFR</sequence>
<dbReference type="InterPro" id="IPR023210">
    <property type="entry name" value="NADP_OxRdtase_dom"/>
</dbReference>
<organism evidence="3 4">
    <name type="scientific">Microlunatus parietis</name>
    <dbReference type="NCBI Taxonomy" id="682979"/>
    <lineage>
        <taxon>Bacteria</taxon>
        <taxon>Bacillati</taxon>
        <taxon>Actinomycetota</taxon>
        <taxon>Actinomycetes</taxon>
        <taxon>Propionibacteriales</taxon>
        <taxon>Propionibacteriaceae</taxon>
        <taxon>Microlunatus</taxon>
    </lineage>
</organism>
<dbReference type="InterPro" id="IPR050523">
    <property type="entry name" value="AKR_Detox_Biosynth"/>
</dbReference>
<dbReference type="GO" id="GO:0016491">
    <property type="term" value="F:oxidoreductase activity"/>
    <property type="evidence" value="ECO:0007669"/>
    <property type="project" value="UniProtKB-KW"/>
</dbReference>
<name>A0A7Y9I811_9ACTN</name>
<keyword evidence="1" id="KW-0560">Oxidoreductase</keyword>
<dbReference type="PANTHER" id="PTHR43364:SF4">
    <property type="entry name" value="NAD(P)-LINKED OXIDOREDUCTASE SUPERFAMILY PROTEIN"/>
    <property type="match status" value="1"/>
</dbReference>
<proteinExistence type="predicted"/>
<dbReference type="GO" id="GO:0005829">
    <property type="term" value="C:cytosol"/>
    <property type="evidence" value="ECO:0007669"/>
    <property type="project" value="UniProtKB-ARBA"/>
</dbReference>